<proteinExistence type="predicted"/>
<keyword evidence="4" id="KW-1185">Reference proteome</keyword>
<evidence type="ECO:0000256" key="1">
    <source>
        <dbReference type="SAM" id="MobiDB-lite"/>
    </source>
</evidence>
<reference evidence="3" key="1">
    <citation type="submission" date="2022-10" db="EMBL/GenBank/DDBJ databases">
        <authorList>
            <person name="Byrne P K."/>
        </authorList>
    </citation>
    <scope>NUCLEOTIDE SEQUENCE</scope>
    <source>
        <strain evidence="3">IFO1802</strain>
    </source>
</reference>
<dbReference type="InterPro" id="IPR014840">
    <property type="entry name" value="HRD"/>
</dbReference>
<feature type="region of interest" description="Disordered" evidence="1">
    <location>
        <begin position="197"/>
        <end position="219"/>
    </location>
</feature>
<gene>
    <name evidence="3" type="primary">SKDI02G3220</name>
    <name evidence="3" type="ORF">SKDI_02G3220</name>
</gene>
<accession>A0AA35JCG4</accession>
<feature type="compositionally biased region" description="Polar residues" evidence="1">
    <location>
        <begin position="391"/>
        <end position="402"/>
    </location>
</feature>
<feature type="region of interest" description="Disordered" evidence="1">
    <location>
        <begin position="493"/>
        <end position="549"/>
    </location>
</feature>
<evidence type="ECO:0000259" key="2">
    <source>
        <dbReference type="Pfam" id="PF08729"/>
    </source>
</evidence>
<feature type="compositionally biased region" description="Low complexity" evidence="1">
    <location>
        <begin position="81"/>
        <end position="109"/>
    </location>
</feature>
<evidence type="ECO:0000313" key="3">
    <source>
        <dbReference type="EMBL" id="CAI4055903.1"/>
    </source>
</evidence>
<organism evidence="3 4">
    <name type="scientific">Saccharomyces kudriavzevii (strain ATCC MYA-4449 / AS 2.2408 / CBS 8840 / NBRC 1802 / NCYC 2889)</name>
    <name type="common">Yeast</name>
    <dbReference type="NCBI Taxonomy" id="226230"/>
    <lineage>
        <taxon>Eukaryota</taxon>
        <taxon>Fungi</taxon>
        <taxon>Dikarya</taxon>
        <taxon>Ascomycota</taxon>
        <taxon>Saccharomycotina</taxon>
        <taxon>Saccharomycetes</taxon>
        <taxon>Saccharomycetales</taxon>
        <taxon>Saccharomycetaceae</taxon>
        <taxon>Saccharomyces</taxon>
    </lineage>
</organism>
<feature type="domain" description="Hpc2-related" evidence="2">
    <location>
        <begin position="555"/>
        <end position="587"/>
    </location>
</feature>
<dbReference type="GeneID" id="80922500"/>
<dbReference type="RefSeq" id="XP_056086200.1">
    <property type="nucleotide sequence ID" value="XM_056230170.1"/>
</dbReference>
<dbReference type="Pfam" id="PF08729">
    <property type="entry name" value="HUN"/>
    <property type="match status" value="1"/>
</dbReference>
<protein>
    <recommendedName>
        <fullName evidence="2">Hpc2-related domain-containing protein</fullName>
    </recommendedName>
</protein>
<feature type="region of interest" description="Disordered" evidence="1">
    <location>
        <begin position="1"/>
        <end position="158"/>
    </location>
</feature>
<feature type="compositionally biased region" description="Acidic residues" evidence="1">
    <location>
        <begin position="507"/>
        <end position="529"/>
    </location>
</feature>
<feature type="compositionally biased region" description="Polar residues" evidence="1">
    <location>
        <begin position="26"/>
        <end position="37"/>
    </location>
</feature>
<feature type="compositionally biased region" description="Polar residues" evidence="1">
    <location>
        <begin position="292"/>
        <end position="309"/>
    </location>
</feature>
<feature type="compositionally biased region" description="Polar residues" evidence="1">
    <location>
        <begin position="199"/>
        <end position="218"/>
    </location>
</feature>
<sequence>MDQKPIVIDDSKIDNEPLMSPEETETQSNTHILNTDNDFTEKEPESDAEGLLNKLSNKKTNKKMPNIAEELAKNRNYVKGSSPSPILVSTSSSSAPPSGPPSSSVGIPANRFNKSTVESYQYSPTSTLSTSKMNTEETGQNSKRMDRRTSLERGSSSFATNQLKISSLLTISSNDDTNVFNGNPSINSISPADAELHTDTNSVESLTKTPNSPRNRSLTPKVILPTQNMDGSLVKDPNLGGDTPGILIAKTSSPVNFDVESTAQVPAKFNKSITHSLKAALTKAPAEKVSLKRSNSSITSGDSNINSKKPASERAKKSNSVSAILPKPVNKTSKKATSSNTDSNKKKPASNKTSSTIKKESNAISKSSAIKKENSSLPSIKATEKEKDRSGNGTDTKNSANNVKKEIASKSPKKLVPAPVINSPKVLQTTEAEAKEPSILIDIPLYQTDTNDYLDENGQVIFNLSTLIKEKYHPNNKELAQLKDSKRNLLTQLNDHSNGALEKEKDEEGDVIELDDDEDMEDDEGELDTEANPAATTTSPKKKSHPMKGKNLIGKYDVEDPFIDDSELLWEEQRAATKDGFFVYFGPLIEKGHYASLERANGTMKRGGVKNK</sequence>
<feature type="compositionally biased region" description="Basic and acidic residues" evidence="1">
    <location>
        <begin position="1"/>
        <end position="15"/>
    </location>
</feature>
<dbReference type="Proteomes" id="UP001162087">
    <property type="component" value="Chromosome 2"/>
</dbReference>
<evidence type="ECO:0000313" key="4">
    <source>
        <dbReference type="Proteomes" id="UP001162087"/>
    </source>
</evidence>
<dbReference type="EMBL" id="OX365897">
    <property type="protein sequence ID" value="CAI4055903.1"/>
    <property type="molecule type" value="Genomic_DNA"/>
</dbReference>
<dbReference type="AlphaFoldDB" id="A0AA35JCG4"/>
<name>A0AA35JCG4_SACK1</name>
<feature type="region of interest" description="Disordered" evidence="1">
    <location>
        <begin position="282"/>
        <end position="417"/>
    </location>
</feature>
<feature type="compositionally biased region" description="Polar residues" evidence="1">
    <location>
        <begin position="112"/>
        <end position="142"/>
    </location>
</feature>